<sequence>MDVVLFLISSFLVSALLTFTIFKCSNKPSPSKEKEAAAAAKDKSKIPLEKTKSKGQTPVHSLPPPQNGGTAAFKTTATTTTSGEKADKIMMAKTPGAKTMGHEKNTTTQ</sequence>
<protein>
    <submittedName>
        <fullName evidence="2">Uncharacterized protein</fullName>
    </submittedName>
</protein>
<name>A0AC34FYA6_9BILA</name>
<evidence type="ECO:0000313" key="1">
    <source>
        <dbReference type="Proteomes" id="UP000887579"/>
    </source>
</evidence>
<reference evidence="2" key="1">
    <citation type="submission" date="2022-11" db="UniProtKB">
        <authorList>
            <consortium name="WormBaseParasite"/>
        </authorList>
    </citation>
    <scope>IDENTIFICATION</scope>
</reference>
<dbReference type="WBParaSite" id="ES5_v2.g22327.t1">
    <property type="protein sequence ID" value="ES5_v2.g22327.t1"/>
    <property type="gene ID" value="ES5_v2.g22327"/>
</dbReference>
<evidence type="ECO:0000313" key="2">
    <source>
        <dbReference type="WBParaSite" id="ES5_v2.g22327.t1"/>
    </source>
</evidence>
<dbReference type="Proteomes" id="UP000887579">
    <property type="component" value="Unplaced"/>
</dbReference>
<accession>A0AC34FYA6</accession>
<organism evidence="1 2">
    <name type="scientific">Panagrolaimus sp. ES5</name>
    <dbReference type="NCBI Taxonomy" id="591445"/>
    <lineage>
        <taxon>Eukaryota</taxon>
        <taxon>Metazoa</taxon>
        <taxon>Ecdysozoa</taxon>
        <taxon>Nematoda</taxon>
        <taxon>Chromadorea</taxon>
        <taxon>Rhabditida</taxon>
        <taxon>Tylenchina</taxon>
        <taxon>Panagrolaimomorpha</taxon>
        <taxon>Panagrolaimoidea</taxon>
        <taxon>Panagrolaimidae</taxon>
        <taxon>Panagrolaimus</taxon>
    </lineage>
</organism>
<proteinExistence type="predicted"/>